<gene>
    <name evidence="3" type="ORF">K444DRAFT_93730</name>
</gene>
<dbReference type="InParanoid" id="A0A2J6SVY7"/>
<feature type="chain" id="PRO_5014453558" evidence="2">
    <location>
        <begin position="29"/>
        <end position="201"/>
    </location>
</feature>
<dbReference type="Proteomes" id="UP000235371">
    <property type="component" value="Unassembled WGS sequence"/>
</dbReference>
<sequence>MKRKHGSLWLWFELPNLIILVFPELTRSNLLNALASERSTFPPSKEAPSPAQTNGGKPQCVAISKLPNGTEKRSIRQMQSTRESRTTISAATSDVAQYEACALLHLYLSPTSDGRLRKHFFDLVPVFNPPTRLGTSSASQKGNPSIRILFLLRAQRVYGRRLRAVPQFSSGAEIRHLFNDQRDLQLASHPVSPGPSMVEDR</sequence>
<feature type="signal peptide" evidence="2">
    <location>
        <begin position="1"/>
        <end position="28"/>
    </location>
</feature>
<accession>A0A2J6SVY7</accession>
<evidence type="ECO:0000313" key="3">
    <source>
        <dbReference type="EMBL" id="PMD54927.1"/>
    </source>
</evidence>
<dbReference type="GeneID" id="36596897"/>
<organism evidence="3 4">
    <name type="scientific">Hyaloscypha bicolor E</name>
    <dbReference type="NCBI Taxonomy" id="1095630"/>
    <lineage>
        <taxon>Eukaryota</taxon>
        <taxon>Fungi</taxon>
        <taxon>Dikarya</taxon>
        <taxon>Ascomycota</taxon>
        <taxon>Pezizomycotina</taxon>
        <taxon>Leotiomycetes</taxon>
        <taxon>Helotiales</taxon>
        <taxon>Hyaloscyphaceae</taxon>
        <taxon>Hyaloscypha</taxon>
        <taxon>Hyaloscypha bicolor</taxon>
    </lineage>
</organism>
<protein>
    <submittedName>
        <fullName evidence="3">Uncharacterized protein</fullName>
    </submittedName>
</protein>
<dbReference type="AlphaFoldDB" id="A0A2J6SVY7"/>
<dbReference type="EMBL" id="KZ613856">
    <property type="protein sequence ID" value="PMD54927.1"/>
    <property type="molecule type" value="Genomic_DNA"/>
</dbReference>
<proteinExistence type="predicted"/>
<feature type="region of interest" description="Disordered" evidence="1">
    <location>
        <begin position="39"/>
        <end position="58"/>
    </location>
</feature>
<keyword evidence="4" id="KW-1185">Reference proteome</keyword>
<keyword evidence="2" id="KW-0732">Signal</keyword>
<evidence type="ECO:0000256" key="2">
    <source>
        <dbReference type="SAM" id="SignalP"/>
    </source>
</evidence>
<reference evidence="3 4" key="1">
    <citation type="submission" date="2016-04" db="EMBL/GenBank/DDBJ databases">
        <title>A degradative enzymes factory behind the ericoid mycorrhizal symbiosis.</title>
        <authorList>
            <consortium name="DOE Joint Genome Institute"/>
            <person name="Martino E."/>
            <person name="Morin E."/>
            <person name="Grelet G."/>
            <person name="Kuo A."/>
            <person name="Kohler A."/>
            <person name="Daghino S."/>
            <person name="Barry K."/>
            <person name="Choi C."/>
            <person name="Cichocki N."/>
            <person name="Clum A."/>
            <person name="Copeland A."/>
            <person name="Hainaut M."/>
            <person name="Haridas S."/>
            <person name="Labutti K."/>
            <person name="Lindquist E."/>
            <person name="Lipzen A."/>
            <person name="Khouja H.-R."/>
            <person name="Murat C."/>
            <person name="Ohm R."/>
            <person name="Olson A."/>
            <person name="Spatafora J."/>
            <person name="Veneault-Fourrey C."/>
            <person name="Henrissat B."/>
            <person name="Grigoriev I."/>
            <person name="Martin F."/>
            <person name="Perotto S."/>
        </authorList>
    </citation>
    <scope>NUCLEOTIDE SEQUENCE [LARGE SCALE GENOMIC DNA]</scope>
    <source>
        <strain evidence="3 4">E</strain>
    </source>
</reference>
<evidence type="ECO:0000313" key="4">
    <source>
        <dbReference type="Proteomes" id="UP000235371"/>
    </source>
</evidence>
<dbReference type="OrthoDB" id="10378465at2759"/>
<dbReference type="RefSeq" id="XP_024731831.1">
    <property type="nucleotide sequence ID" value="XM_024888821.1"/>
</dbReference>
<evidence type="ECO:0000256" key="1">
    <source>
        <dbReference type="SAM" id="MobiDB-lite"/>
    </source>
</evidence>
<name>A0A2J6SVY7_9HELO</name>